<dbReference type="Gene3D" id="1.10.260.40">
    <property type="entry name" value="lambda repressor-like DNA-binding domains"/>
    <property type="match status" value="1"/>
</dbReference>
<dbReference type="AlphaFoldDB" id="A0A9X3WRE6"/>
<keyword evidence="2" id="KW-0675">Receptor</keyword>
<feature type="domain" description="HTH cro/C1-type" evidence="1">
    <location>
        <begin position="15"/>
        <end position="47"/>
    </location>
</feature>
<gene>
    <name evidence="2" type="ORF">NC797_07675</name>
</gene>
<proteinExistence type="predicted"/>
<comment type="caution">
    <text evidence="2">The sequence shown here is derived from an EMBL/GenBank/DDBJ whole genome shotgun (WGS) entry which is preliminary data.</text>
</comment>
<dbReference type="SUPFAM" id="SSF47413">
    <property type="entry name" value="lambda repressor-like DNA-binding domains"/>
    <property type="match status" value="1"/>
</dbReference>
<sequence length="389" mass="45861">MSIHLLNQIFEDKRERKITNKQVAEYLGISPGAVSQYFKGIYRIGLPHFMQLITLVYSDSPSKRQEKFYEFCKTTERPENLRLAMEYSHMIGETDFLEFLVKQEKNGNRPNNEWADVYEVMVSRSKGYFQGRRLLQATEKLTEKRNLKTKEMQILNSIIKMYAYFEEKEHSSMFKLTKELPLETDSIKNPYIKEAFTVRILEIYANGYLFQNDIQASRDISWELINNYNPNMFPMCVAAAYHVLAQSYMFESYAKVEQFLLEGISVLNELDTERIRIRKKELTKTLSFAKVYWKKVQSEEEIDNPSELAHFKARTGSLYESIQLLDNLKEQNGSLTPFQIYYKGLSLGDETILKDSVREFRRQGNKFYSQLPLLELERRGQDTEFMTSL</sequence>
<dbReference type="EMBL" id="JAMQKB010000005">
    <property type="protein sequence ID" value="MDC3424385.1"/>
    <property type="molecule type" value="Genomic_DNA"/>
</dbReference>
<dbReference type="GO" id="GO:0003677">
    <property type="term" value="F:DNA binding"/>
    <property type="evidence" value="ECO:0007669"/>
    <property type="project" value="InterPro"/>
</dbReference>
<dbReference type="InterPro" id="IPR010982">
    <property type="entry name" value="Lambda_DNA-bd_dom_sf"/>
</dbReference>
<dbReference type="Pfam" id="PF01381">
    <property type="entry name" value="HTH_3"/>
    <property type="match status" value="1"/>
</dbReference>
<dbReference type="InterPro" id="IPR001387">
    <property type="entry name" value="Cro/C1-type_HTH"/>
</dbReference>
<keyword evidence="3" id="KW-1185">Reference proteome</keyword>
<dbReference type="InterPro" id="IPR047705">
    <property type="entry name" value="AimR-like"/>
</dbReference>
<dbReference type="Proteomes" id="UP001145050">
    <property type="component" value="Unassembled WGS sequence"/>
</dbReference>
<organism evidence="2 3">
    <name type="scientific">Terrihalobacillus insolitus</name>
    <dbReference type="NCBI Taxonomy" id="2950438"/>
    <lineage>
        <taxon>Bacteria</taxon>
        <taxon>Bacillati</taxon>
        <taxon>Bacillota</taxon>
        <taxon>Bacilli</taxon>
        <taxon>Bacillales</taxon>
        <taxon>Bacillaceae</taxon>
        <taxon>Terrihalobacillus</taxon>
    </lineage>
</organism>
<accession>A0A9X3WRE6</accession>
<protein>
    <submittedName>
        <fullName evidence="2">AimR family lysis-lysogeny pheromone receptor</fullName>
    </submittedName>
</protein>
<name>A0A9X3WRE6_9BACI</name>
<reference evidence="2" key="1">
    <citation type="submission" date="2022-06" db="EMBL/GenBank/DDBJ databases">
        <title>Aquibacillus sp. a new bacterium isolated from soil saline samples.</title>
        <authorList>
            <person name="Galisteo C."/>
            <person name="De La Haba R."/>
            <person name="Sanchez-Porro C."/>
            <person name="Ventosa A."/>
        </authorList>
    </citation>
    <scope>NUCLEOTIDE SEQUENCE</scope>
    <source>
        <strain evidence="2">3ASR75-11</strain>
    </source>
</reference>
<evidence type="ECO:0000259" key="1">
    <source>
        <dbReference type="Pfam" id="PF01381"/>
    </source>
</evidence>
<evidence type="ECO:0000313" key="2">
    <source>
        <dbReference type="EMBL" id="MDC3424385.1"/>
    </source>
</evidence>
<dbReference type="Pfam" id="PF22871">
    <property type="entry name" value="AimR"/>
    <property type="match status" value="1"/>
</dbReference>
<dbReference type="RefSeq" id="WP_272436189.1">
    <property type="nucleotide sequence ID" value="NZ_JAMQKB010000005.1"/>
</dbReference>
<dbReference type="NCBIfam" id="NF038310">
    <property type="entry name" value="lysogeny_AimR"/>
    <property type="match status" value="1"/>
</dbReference>
<dbReference type="CDD" id="cd00093">
    <property type="entry name" value="HTH_XRE"/>
    <property type="match status" value="1"/>
</dbReference>
<evidence type="ECO:0000313" key="3">
    <source>
        <dbReference type="Proteomes" id="UP001145050"/>
    </source>
</evidence>